<evidence type="ECO:0000256" key="1">
    <source>
        <dbReference type="ARBA" id="ARBA00023172"/>
    </source>
</evidence>
<keyword evidence="1" id="KW-0233">DNA recombination</keyword>
<dbReference type="EMBL" id="VAUA01000001">
    <property type="protein sequence ID" value="TLP69358.1"/>
    <property type="molecule type" value="Genomic_DNA"/>
</dbReference>
<reference evidence="2 3" key="1">
    <citation type="submission" date="2019-05" db="EMBL/GenBank/DDBJ databases">
        <title>Draft genome sequence of Pelagicola sp. DSW4-44.</title>
        <authorList>
            <person name="Oh J."/>
        </authorList>
    </citation>
    <scope>NUCLEOTIDE SEQUENCE [LARGE SCALE GENOMIC DNA]</scope>
    <source>
        <strain evidence="2 3">DSW4-44</strain>
    </source>
</reference>
<evidence type="ECO:0008006" key="4">
    <source>
        <dbReference type="Google" id="ProtNLM"/>
    </source>
</evidence>
<dbReference type="InterPro" id="IPR013762">
    <property type="entry name" value="Integrase-like_cat_sf"/>
</dbReference>
<dbReference type="Gene3D" id="1.10.443.10">
    <property type="entry name" value="Intergrase catalytic core"/>
    <property type="match status" value="1"/>
</dbReference>
<sequence>MKSQLLAPDALAGMNDEERDVFLMMVNTDVRPSEITDAPASDFVLDANIPYLRIAPHGRELKVVHTERDIPLLGGSLEAARRIVAQGGIKRYGQNAGAWSAAANKFLRTNGLKETPKHVAYSLRYYVEDALLAAGVDARIRADILGHEYKRPSYGSGGALLGRRDALSLIAL</sequence>
<accession>A0ABY2V4Z2</accession>
<dbReference type="Proteomes" id="UP000305041">
    <property type="component" value="Unassembled WGS sequence"/>
</dbReference>
<dbReference type="InterPro" id="IPR011010">
    <property type="entry name" value="DNA_brk_join_enz"/>
</dbReference>
<keyword evidence="3" id="KW-1185">Reference proteome</keyword>
<evidence type="ECO:0000313" key="3">
    <source>
        <dbReference type="Proteomes" id="UP000305041"/>
    </source>
</evidence>
<evidence type="ECO:0000313" key="2">
    <source>
        <dbReference type="EMBL" id="TLP69358.1"/>
    </source>
</evidence>
<organism evidence="2 3">
    <name type="scientific">Parasedimentitalea maritima</name>
    <dbReference type="NCBI Taxonomy" id="2578117"/>
    <lineage>
        <taxon>Bacteria</taxon>
        <taxon>Pseudomonadati</taxon>
        <taxon>Pseudomonadota</taxon>
        <taxon>Alphaproteobacteria</taxon>
        <taxon>Rhodobacterales</taxon>
        <taxon>Paracoccaceae</taxon>
        <taxon>Parasedimentitalea</taxon>
    </lineage>
</organism>
<protein>
    <recommendedName>
        <fullName evidence="4">Tyr recombinase domain-containing protein</fullName>
    </recommendedName>
</protein>
<gene>
    <name evidence="2" type="ORF">FEE96_03490</name>
</gene>
<name>A0ABY2V4Z2_9RHOB</name>
<dbReference type="SUPFAM" id="SSF56349">
    <property type="entry name" value="DNA breaking-rejoining enzymes"/>
    <property type="match status" value="1"/>
</dbReference>
<comment type="caution">
    <text evidence="2">The sequence shown here is derived from an EMBL/GenBank/DDBJ whole genome shotgun (WGS) entry which is preliminary data.</text>
</comment>
<proteinExistence type="predicted"/>